<dbReference type="EMBL" id="GBYB01012184">
    <property type="protein sequence ID" value="JAG81951.1"/>
    <property type="molecule type" value="Transcribed_RNA"/>
</dbReference>
<sequence length="487" mass="54644">TAPPSSGGSILPPGIPQFGENHPTIFPVASTPEAIREISRRVHPHKLPGKFPKITRQIRLLPGVEAPVPRVRAGEGVDTTTKKPRLNPLDHRSISTSSGLIRQTASSDFVSMTSKVLVKLPTVPFTQGKKPASELVTLPARSEGQIRAQGMTDRAALLEQNMKFLQEQHQATLIALHQEVEILRQRNRDLQFQLVFTKGTACASSPSSPEDNSNGFVKSKGSPVSVNVTPLQIELLERDLEELRVSFNETKKHNQHLQEVIDEQKIELEKTDQRKEQTVSDVGIQVGDTQEVHNDLTTRLVDAEALVKRLRRENADQQREIASMKTASAKSGNRSGHGRGRANENPHHSRGASGDPGQSNRHPYKFPPLEGESYWRNTSRGRGSYEHHPAHYQRRNRLEDEGTDGDMSCIVLPELRIGSMKNEAPCYPPMYRSQRGYHNGGNYYRDSGNRKFRGQGRQRRDQDYKDRNQKGQQQGEYNDAPHTSKKN</sequence>
<organism evidence="3">
    <name type="scientific">Fopius arisanus</name>
    <dbReference type="NCBI Taxonomy" id="64838"/>
    <lineage>
        <taxon>Eukaryota</taxon>
        <taxon>Metazoa</taxon>
        <taxon>Ecdysozoa</taxon>
        <taxon>Arthropoda</taxon>
        <taxon>Hexapoda</taxon>
        <taxon>Insecta</taxon>
        <taxon>Pterygota</taxon>
        <taxon>Neoptera</taxon>
        <taxon>Endopterygota</taxon>
        <taxon>Hymenoptera</taxon>
        <taxon>Apocrita</taxon>
        <taxon>Ichneumonoidea</taxon>
        <taxon>Braconidae</taxon>
        <taxon>Opiinae</taxon>
        <taxon>Fopius</taxon>
    </lineage>
</organism>
<gene>
    <name evidence="3" type="primary">CCDC74B_1</name>
    <name evidence="3" type="ORF">g.39616</name>
</gene>
<proteinExistence type="predicted"/>
<feature type="region of interest" description="Disordered" evidence="1">
    <location>
        <begin position="74"/>
        <end position="93"/>
    </location>
</feature>
<feature type="non-terminal residue" evidence="3">
    <location>
        <position position="1"/>
    </location>
</feature>
<feature type="region of interest" description="Disordered" evidence="1">
    <location>
        <begin position="201"/>
        <end position="221"/>
    </location>
</feature>
<protein>
    <submittedName>
        <fullName evidence="3">CCDC74B_1 protein</fullName>
    </submittedName>
</protein>
<feature type="domain" description="CCDC92/74 N-terminal" evidence="2">
    <location>
        <begin position="154"/>
        <end position="205"/>
    </location>
</feature>
<feature type="compositionally biased region" description="Polar residues" evidence="1">
    <location>
        <begin position="202"/>
        <end position="221"/>
    </location>
</feature>
<accession>A0A0C9R781</accession>
<feature type="region of interest" description="Disordered" evidence="1">
    <location>
        <begin position="1"/>
        <end position="23"/>
    </location>
</feature>
<feature type="compositionally biased region" description="Polar residues" evidence="1">
    <location>
        <begin position="325"/>
        <end position="334"/>
    </location>
</feature>
<evidence type="ECO:0000256" key="1">
    <source>
        <dbReference type="SAM" id="MobiDB-lite"/>
    </source>
</evidence>
<name>A0A0C9R781_9HYME</name>
<feature type="compositionally biased region" description="Basic and acidic residues" evidence="1">
    <location>
        <begin position="458"/>
        <end position="469"/>
    </location>
</feature>
<evidence type="ECO:0000313" key="3">
    <source>
        <dbReference type="EMBL" id="JAG81951.1"/>
    </source>
</evidence>
<feature type="region of interest" description="Disordered" evidence="1">
    <location>
        <begin position="316"/>
        <end position="404"/>
    </location>
</feature>
<dbReference type="InterPro" id="IPR039496">
    <property type="entry name" value="CCDC92/74_N"/>
</dbReference>
<dbReference type="AlphaFoldDB" id="A0A0C9R781"/>
<reference evidence="3" key="1">
    <citation type="submission" date="2015-01" db="EMBL/GenBank/DDBJ databases">
        <title>Transcriptome Assembly of Fopius arisanus.</title>
        <authorList>
            <person name="Geib S."/>
        </authorList>
    </citation>
    <scope>NUCLEOTIDE SEQUENCE</scope>
</reference>
<evidence type="ECO:0000259" key="2">
    <source>
        <dbReference type="Pfam" id="PF14916"/>
    </source>
</evidence>
<feature type="region of interest" description="Disordered" evidence="1">
    <location>
        <begin position="437"/>
        <end position="487"/>
    </location>
</feature>
<feature type="compositionally biased region" description="Low complexity" evidence="1">
    <location>
        <begin position="1"/>
        <end position="12"/>
    </location>
</feature>
<dbReference type="Pfam" id="PF14916">
    <property type="entry name" value="CCDC92"/>
    <property type="match status" value="1"/>
</dbReference>